<feature type="compositionally biased region" description="Low complexity" evidence="8">
    <location>
        <begin position="505"/>
        <end position="518"/>
    </location>
</feature>
<evidence type="ECO:0000256" key="8">
    <source>
        <dbReference type="SAM" id="MobiDB-lite"/>
    </source>
</evidence>
<evidence type="ECO:0000313" key="11">
    <source>
        <dbReference type="Proteomes" id="UP001174694"/>
    </source>
</evidence>
<feature type="repeat" description="ANK" evidence="7">
    <location>
        <begin position="260"/>
        <end position="292"/>
    </location>
</feature>
<feature type="transmembrane region" description="Helical" evidence="9">
    <location>
        <begin position="950"/>
        <end position="974"/>
    </location>
</feature>
<feature type="compositionally biased region" description="Basic and acidic residues" evidence="8">
    <location>
        <begin position="1078"/>
        <end position="1087"/>
    </location>
</feature>
<feature type="repeat" description="ANK" evidence="7">
    <location>
        <begin position="153"/>
        <end position="189"/>
    </location>
</feature>
<dbReference type="PROSITE" id="PS50297">
    <property type="entry name" value="ANK_REP_REGION"/>
    <property type="match status" value="5"/>
</dbReference>
<keyword evidence="10" id="KW-0418">Kinase</keyword>
<feature type="compositionally biased region" description="Basic and acidic residues" evidence="8">
    <location>
        <begin position="519"/>
        <end position="528"/>
    </location>
</feature>
<evidence type="ECO:0000256" key="6">
    <source>
        <dbReference type="ARBA" id="ARBA00023136"/>
    </source>
</evidence>
<keyword evidence="10" id="KW-0808">Transferase</keyword>
<evidence type="ECO:0000256" key="9">
    <source>
        <dbReference type="SAM" id="Phobius"/>
    </source>
</evidence>
<sequence>MASHPSPSHASIASSAPDQRQLRLMAAAAQANEARLRDILAEEPAWTSTADRDALRQSLQKIAARGKLSLVRLLLDHGAEPNPRRDGEIPALAKAAESGQTAVVKELLARKAHPDWRGKNGQSALFMAAMRGHDAVVRALLDAGASAAVRNKDERTPLLFLAAEKGDKWNTEVLKLLVEHGADLEARDKIGRTPLLWAATNGNVRLVSVLLDGRLGRRVDISATNNRNRTALHLAVETNDEEMVRVLLEHHADVRAVSDGGWTALHHAAMGGYAKMVGMLLAAGADVNAELTNGMTPLHWAALNGKEEVVRLLLTRNDTNISIKDGFDRTPMLCAAENYHTEIVQILSPARNAHRLSPFAQEACRAFAATVVDFGTFREGKTQRVFKHSVHEVLYGWDKENDKPRVPMLKKNIKYFKDIPAFRWIHLPANNVAWVETLLAKWFVEGGHRDIEAFKALEKCFDQEHRGTFVHAKFMRAFSQRISTPPNHAADTDEKPLPSLSEEPSAMSTTSSEAGTESTSKRNTEQRENISGTSKGESKKKGKAGQIADRHPSRPRRSKGPPGNPPGSKETRTSASSATASSWEVSKLPASNDKLVFFMPFLHYETDDRREEMAHAIKNINAGRPPPEKPSRDYMLVAAYLHHTPSLHPRRTLDQFFYHGIDTTIRDTDQVIQKYCRKHKVQPKVFMVDQLWLWILGRDLVITCFPERWDQPHQDPVNVLDGIMEEAKAESVYELAMFITNRCSGMFHRHHLDDQNYQFLDMFESSIGDVTNQESELFNDFNRASARSAQWLNAKHHHQHGSHHSSIERDPKILDALLAIGKEAALLGEIKDIRDELNILAVVLNSQAVILQEFENNLVEGLRPEASGSSVGAARRASDAVVGEVRKRSREQKRLLEVHRKDIERMDRQAESIYLNLTHLLDLKQKHSNALEARFARDQAVIAARQGQTVMVFTIVTIVFLPMSFIAGFFAINLQEWNDGRLTIGYVSKYMFGIGLGISIPLIAMAFTVTDMFDAVKGVWAGVRTHLPGSRREERQQLEGVALHKSDLYASRARSSIGDEALGWRMRGYDGVSSRVRPSYEPDRDRAGMAPILAGMTGPRKHSVTSANGVSWAKPSLDRGRGHVSDDLERGRDGLGGSSKVY</sequence>
<comment type="caution">
    <text evidence="10">The sequence shown here is derived from an EMBL/GenBank/DDBJ whole genome shotgun (WGS) entry which is preliminary data.</text>
</comment>
<keyword evidence="6 9" id="KW-0472">Membrane</keyword>
<dbReference type="GO" id="GO:0005737">
    <property type="term" value="C:cytoplasm"/>
    <property type="evidence" value="ECO:0007669"/>
    <property type="project" value="TreeGrafter"/>
</dbReference>
<feature type="compositionally biased region" description="Low complexity" evidence="8">
    <location>
        <begin position="573"/>
        <end position="582"/>
    </location>
</feature>
<dbReference type="SMART" id="SM00248">
    <property type="entry name" value="ANK"/>
    <property type="match status" value="9"/>
</dbReference>
<protein>
    <submittedName>
        <fullName evidence="10">Ankyrin repeat and protein kinase domain-containing protein 1</fullName>
    </submittedName>
</protein>
<proteinExistence type="predicted"/>
<keyword evidence="11" id="KW-1185">Reference proteome</keyword>
<dbReference type="PRINTS" id="PR01415">
    <property type="entry name" value="ANKYRIN"/>
</dbReference>
<dbReference type="InterPro" id="IPR036770">
    <property type="entry name" value="Ankyrin_rpt-contain_sf"/>
</dbReference>
<keyword evidence="5 7" id="KW-0040">ANK repeat</keyword>
<dbReference type="SUPFAM" id="SSF48403">
    <property type="entry name" value="Ankyrin repeat"/>
    <property type="match status" value="1"/>
</dbReference>
<feature type="repeat" description="ANK" evidence="7">
    <location>
        <begin position="190"/>
        <end position="212"/>
    </location>
</feature>
<dbReference type="PROSITE" id="PS50088">
    <property type="entry name" value="ANK_REPEAT"/>
    <property type="match status" value="6"/>
</dbReference>
<gene>
    <name evidence="10" type="ORF">NKR23_g1115</name>
</gene>
<dbReference type="PANTHER" id="PTHR24198">
    <property type="entry name" value="ANKYRIN REPEAT AND PROTEIN KINASE DOMAIN-CONTAINING PROTEIN"/>
    <property type="match status" value="1"/>
</dbReference>
<feature type="repeat" description="ANK" evidence="7">
    <location>
        <begin position="227"/>
        <end position="259"/>
    </location>
</feature>
<accession>A0AA38SDI8</accession>
<dbReference type="AlphaFoldDB" id="A0AA38SDI8"/>
<feature type="repeat" description="ANK" evidence="7">
    <location>
        <begin position="293"/>
        <end position="317"/>
    </location>
</feature>
<dbReference type="Pfam" id="PF01544">
    <property type="entry name" value="CorA"/>
    <property type="match status" value="1"/>
</dbReference>
<keyword evidence="3" id="KW-0677">Repeat</keyword>
<organism evidence="10 11">
    <name type="scientific">Pleurostoma richardsiae</name>
    <dbReference type="NCBI Taxonomy" id="41990"/>
    <lineage>
        <taxon>Eukaryota</taxon>
        <taxon>Fungi</taxon>
        <taxon>Dikarya</taxon>
        <taxon>Ascomycota</taxon>
        <taxon>Pezizomycotina</taxon>
        <taxon>Sordariomycetes</taxon>
        <taxon>Sordariomycetidae</taxon>
        <taxon>Calosphaeriales</taxon>
        <taxon>Pleurostomataceae</taxon>
        <taxon>Pleurostoma</taxon>
    </lineage>
</organism>
<evidence type="ECO:0000256" key="1">
    <source>
        <dbReference type="ARBA" id="ARBA00004141"/>
    </source>
</evidence>
<dbReference type="GO" id="GO:0016020">
    <property type="term" value="C:membrane"/>
    <property type="evidence" value="ECO:0007669"/>
    <property type="project" value="UniProtKB-SubCell"/>
</dbReference>
<name>A0AA38SDI8_9PEZI</name>
<feature type="compositionally biased region" description="Basic and acidic residues" evidence="8">
    <location>
        <begin position="1116"/>
        <end position="1133"/>
    </location>
</feature>
<comment type="subcellular location">
    <subcellularLocation>
        <location evidence="1">Membrane</location>
        <topology evidence="1">Multi-pass membrane protein</topology>
    </subcellularLocation>
</comment>
<feature type="region of interest" description="Disordered" evidence="8">
    <location>
        <begin position="482"/>
        <end position="585"/>
    </location>
</feature>
<dbReference type="Pfam" id="PF12796">
    <property type="entry name" value="Ank_2"/>
    <property type="match status" value="3"/>
</dbReference>
<dbReference type="InterPro" id="IPR045863">
    <property type="entry name" value="CorA_TM1_TM2"/>
</dbReference>
<evidence type="ECO:0000256" key="3">
    <source>
        <dbReference type="ARBA" id="ARBA00022737"/>
    </source>
</evidence>
<evidence type="ECO:0000256" key="2">
    <source>
        <dbReference type="ARBA" id="ARBA00022692"/>
    </source>
</evidence>
<dbReference type="Gene3D" id="1.25.40.20">
    <property type="entry name" value="Ankyrin repeat-containing domain"/>
    <property type="match status" value="2"/>
</dbReference>
<dbReference type="PANTHER" id="PTHR24198:SF165">
    <property type="entry name" value="ANKYRIN REPEAT-CONTAINING PROTEIN-RELATED"/>
    <property type="match status" value="1"/>
</dbReference>
<keyword evidence="4 9" id="KW-1133">Transmembrane helix</keyword>
<evidence type="ECO:0000256" key="7">
    <source>
        <dbReference type="PROSITE-ProRule" id="PRU00023"/>
    </source>
</evidence>
<dbReference type="GO" id="GO:0046873">
    <property type="term" value="F:metal ion transmembrane transporter activity"/>
    <property type="evidence" value="ECO:0007669"/>
    <property type="project" value="InterPro"/>
</dbReference>
<dbReference type="Proteomes" id="UP001174694">
    <property type="component" value="Unassembled WGS sequence"/>
</dbReference>
<feature type="repeat" description="ANK" evidence="7">
    <location>
        <begin position="120"/>
        <end position="152"/>
    </location>
</feature>
<feature type="transmembrane region" description="Helical" evidence="9">
    <location>
        <begin position="986"/>
        <end position="1007"/>
    </location>
</feature>
<dbReference type="SUPFAM" id="SSF144083">
    <property type="entry name" value="Magnesium transport protein CorA, transmembrane region"/>
    <property type="match status" value="1"/>
</dbReference>
<evidence type="ECO:0000256" key="5">
    <source>
        <dbReference type="ARBA" id="ARBA00023043"/>
    </source>
</evidence>
<evidence type="ECO:0000256" key="4">
    <source>
        <dbReference type="ARBA" id="ARBA00022989"/>
    </source>
</evidence>
<dbReference type="InterPro" id="IPR002523">
    <property type="entry name" value="MgTranspt_CorA/ZnTranspt_ZntB"/>
</dbReference>
<dbReference type="GO" id="GO:0016301">
    <property type="term" value="F:kinase activity"/>
    <property type="evidence" value="ECO:0007669"/>
    <property type="project" value="UniProtKB-KW"/>
</dbReference>
<dbReference type="Gene3D" id="1.20.58.340">
    <property type="entry name" value="Magnesium transport protein CorA, transmembrane region"/>
    <property type="match status" value="1"/>
</dbReference>
<dbReference type="InterPro" id="IPR002110">
    <property type="entry name" value="Ankyrin_rpt"/>
</dbReference>
<reference evidence="10" key="1">
    <citation type="submission" date="2022-07" db="EMBL/GenBank/DDBJ databases">
        <title>Fungi with potential for degradation of polypropylene.</title>
        <authorList>
            <person name="Gostincar C."/>
        </authorList>
    </citation>
    <scope>NUCLEOTIDE SEQUENCE</scope>
    <source>
        <strain evidence="10">EXF-13308</strain>
    </source>
</reference>
<feature type="region of interest" description="Disordered" evidence="8">
    <location>
        <begin position="1073"/>
        <end position="1142"/>
    </location>
</feature>
<keyword evidence="2 9" id="KW-0812">Transmembrane</keyword>
<evidence type="ECO:0000313" key="10">
    <source>
        <dbReference type="EMBL" id="KAJ9156477.1"/>
    </source>
</evidence>
<dbReference type="EMBL" id="JANBVO010000002">
    <property type="protein sequence ID" value="KAJ9156477.1"/>
    <property type="molecule type" value="Genomic_DNA"/>
</dbReference>